<sequence>MSGPRALDPESGSLAHRALAFGYTEFGTHLENQVPGLRARVPMQEMSRSRALPHFNALSYMHRSMFECGIVTAETSDTCRSSPSARSGCRRLQVVLP</sequence>
<gene>
    <name evidence="1" type="ORF">EVAR_42801_1</name>
</gene>
<keyword evidence="2" id="KW-1185">Reference proteome</keyword>
<dbReference type="EMBL" id="BGZK01000559">
    <property type="protein sequence ID" value="GBP50120.1"/>
    <property type="molecule type" value="Genomic_DNA"/>
</dbReference>
<proteinExistence type="predicted"/>
<accession>A0A4C1WGZ8</accession>
<comment type="caution">
    <text evidence="1">The sequence shown here is derived from an EMBL/GenBank/DDBJ whole genome shotgun (WGS) entry which is preliminary data.</text>
</comment>
<protein>
    <submittedName>
        <fullName evidence="1">Uncharacterized protein</fullName>
    </submittedName>
</protein>
<organism evidence="1 2">
    <name type="scientific">Eumeta variegata</name>
    <name type="common">Bagworm moth</name>
    <name type="synonym">Eumeta japonica</name>
    <dbReference type="NCBI Taxonomy" id="151549"/>
    <lineage>
        <taxon>Eukaryota</taxon>
        <taxon>Metazoa</taxon>
        <taxon>Ecdysozoa</taxon>
        <taxon>Arthropoda</taxon>
        <taxon>Hexapoda</taxon>
        <taxon>Insecta</taxon>
        <taxon>Pterygota</taxon>
        <taxon>Neoptera</taxon>
        <taxon>Endopterygota</taxon>
        <taxon>Lepidoptera</taxon>
        <taxon>Glossata</taxon>
        <taxon>Ditrysia</taxon>
        <taxon>Tineoidea</taxon>
        <taxon>Psychidae</taxon>
        <taxon>Oiketicinae</taxon>
        <taxon>Eumeta</taxon>
    </lineage>
</organism>
<name>A0A4C1WGZ8_EUMVA</name>
<evidence type="ECO:0000313" key="2">
    <source>
        <dbReference type="Proteomes" id="UP000299102"/>
    </source>
</evidence>
<reference evidence="1 2" key="1">
    <citation type="journal article" date="2019" name="Commun. Biol.">
        <title>The bagworm genome reveals a unique fibroin gene that provides high tensile strength.</title>
        <authorList>
            <person name="Kono N."/>
            <person name="Nakamura H."/>
            <person name="Ohtoshi R."/>
            <person name="Tomita M."/>
            <person name="Numata K."/>
            <person name="Arakawa K."/>
        </authorList>
    </citation>
    <scope>NUCLEOTIDE SEQUENCE [LARGE SCALE GENOMIC DNA]</scope>
</reference>
<dbReference type="Proteomes" id="UP000299102">
    <property type="component" value="Unassembled WGS sequence"/>
</dbReference>
<dbReference type="AlphaFoldDB" id="A0A4C1WGZ8"/>
<evidence type="ECO:0000313" key="1">
    <source>
        <dbReference type="EMBL" id="GBP50120.1"/>
    </source>
</evidence>